<dbReference type="Proteomes" id="UP000243006">
    <property type="component" value="Unassembled WGS sequence"/>
</dbReference>
<comment type="caution">
    <text evidence="2">The sequence shown here is derived from an EMBL/GenBank/DDBJ whole genome shotgun (WGS) entry which is preliminary data.</text>
</comment>
<evidence type="ECO:0000313" key="3">
    <source>
        <dbReference type="Proteomes" id="UP000243006"/>
    </source>
</evidence>
<dbReference type="AlphaFoldDB" id="A0A1Y3E576"/>
<evidence type="ECO:0000259" key="1">
    <source>
        <dbReference type="Pfam" id="PF08718"/>
    </source>
</evidence>
<feature type="domain" description="Glycolipid transfer protein" evidence="1">
    <location>
        <begin position="85"/>
        <end position="219"/>
    </location>
</feature>
<reference evidence="2 3" key="1">
    <citation type="submission" date="2015-04" db="EMBL/GenBank/DDBJ databases">
        <title>Draft genome of the roundworm Trichinella nativa.</title>
        <authorList>
            <person name="Mitreva M."/>
        </authorList>
    </citation>
    <scope>NUCLEOTIDE SEQUENCE [LARGE SCALE GENOMIC DNA]</scope>
    <source>
        <strain evidence="2 3">ISS45</strain>
    </source>
</reference>
<gene>
    <name evidence="2" type="ORF">D917_04231</name>
</gene>
<name>A0A1Y3E576_9BILA</name>
<dbReference type="PANTHER" id="PTHR10219:SF43">
    <property type="entry name" value="GLYCOLIPID TRANSFER PROTEIN DOMAIN-CONTAINING PROTEIN"/>
    <property type="match status" value="1"/>
</dbReference>
<evidence type="ECO:0000313" key="2">
    <source>
        <dbReference type="EMBL" id="OUC40252.1"/>
    </source>
</evidence>
<dbReference type="GO" id="GO:1902388">
    <property type="term" value="F:ceramide 1-phosphate transfer activity"/>
    <property type="evidence" value="ECO:0007669"/>
    <property type="project" value="TreeGrafter"/>
</dbReference>
<accession>A0A1Y3E576</accession>
<dbReference type="GO" id="GO:0016020">
    <property type="term" value="C:membrane"/>
    <property type="evidence" value="ECO:0007669"/>
    <property type="project" value="TreeGrafter"/>
</dbReference>
<organism evidence="2 3">
    <name type="scientific">Trichinella nativa</name>
    <dbReference type="NCBI Taxonomy" id="6335"/>
    <lineage>
        <taxon>Eukaryota</taxon>
        <taxon>Metazoa</taxon>
        <taxon>Ecdysozoa</taxon>
        <taxon>Nematoda</taxon>
        <taxon>Enoplea</taxon>
        <taxon>Dorylaimia</taxon>
        <taxon>Trichinellida</taxon>
        <taxon>Trichinellidae</taxon>
        <taxon>Trichinella</taxon>
    </lineage>
</organism>
<dbReference type="Gene3D" id="1.10.3520.10">
    <property type="entry name" value="Glycolipid transfer protein"/>
    <property type="match status" value="1"/>
</dbReference>
<dbReference type="EMBL" id="LVZM01023118">
    <property type="protein sequence ID" value="OUC40252.1"/>
    <property type="molecule type" value="Genomic_DNA"/>
</dbReference>
<dbReference type="GO" id="GO:0005829">
    <property type="term" value="C:cytosol"/>
    <property type="evidence" value="ECO:0007669"/>
    <property type="project" value="TreeGrafter"/>
</dbReference>
<dbReference type="SUPFAM" id="SSF110004">
    <property type="entry name" value="Glycolipid transfer protein, GLTP"/>
    <property type="match status" value="1"/>
</dbReference>
<protein>
    <submittedName>
        <fullName evidence="2">Putative glycolipid transfer protein</fullName>
    </submittedName>
</protein>
<proteinExistence type="predicted"/>
<dbReference type="GO" id="GO:1902387">
    <property type="term" value="F:ceramide 1-phosphate binding"/>
    <property type="evidence" value="ECO:0007669"/>
    <property type="project" value="TreeGrafter"/>
</dbReference>
<sequence length="259" mass="29760">MSYLALLMSLEGISYLSNDEETSPFNIDRLTALFRQCREVEESIHLSTYLLAYEELNKKTYVEKNFLYAQCRICSIIQVLCFSLNAVQFFAILGSIFSFVTSDICSKMKILCDCVHSENAVHYYSVKTMLDYEKGLGMLEDPNSCANNGSRTLLRLHRALLFVVRFIESVRQSTSDNIIPLAKAAYDCTLANYHSWIIRRAVHLALYTLPTRRELLRHLLGNEDANNAEQYLDALMLECTTVYDAVEKLYSERKLLQLP</sequence>
<dbReference type="InterPro" id="IPR036497">
    <property type="entry name" value="GLTP_sf"/>
</dbReference>
<dbReference type="InterPro" id="IPR014830">
    <property type="entry name" value="Glycolipid_transfer_prot_dom"/>
</dbReference>
<dbReference type="PANTHER" id="PTHR10219">
    <property type="entry name" value="GLYCOLIPID TRANSFER PROTEIN-RELATED"/>
    <property type="match status" value="1"/>
</dbReference>
<dbReference type="Pfam" id="PF08718">
    <property type="entry name" value="GLTP"/>
    <property type="match status" value="1"/>
</dbReference>